<dbReference type="InterPro" id="IPR002645">
    <property type="entry name" value="STAS_dom"/>
</dbReference>
<evidence type="ECO:0000259" key="2">
    <source>
        <dbReference type="PROSITE" id="PS50801"/>
    </source>
</evidence>
<protein>
    <submittedName>
        <fullName evidence="3">STAS domain-containing protein</fullName>
    </submittedName>
</protein>
<feature type="domain" description="STAS" evidence="2">
    <location>
        <begin position="3"/>
        <end position="113"/>
    </location>
</feature>
<dbReference type="InterPro" id="IPR036890">
    <property type="entry name" value="HATPase_C_sf"/>
</dbReference>
<name>A0ABY3VU30_9MYCO</name>
<dbReference type="InterPro" id="IPR050267">
    <property type="entry name" value="Anti-sigma-factor_SerPK"/>
</dbReference>
<dbReference type="Gene3D" id="3.30.750.24">
    <property type="entry name" value="STAS domain"/>
    <property type="match status" value="1"/>
</dbReference>
<proteinExistence type="predicted"/>
<dbReference type="PANTHER" id="PTHR35526">
    <property type="entry name" value="ANTI-SIGMA-F FACTOR RSBW-RELATED"/>
    <property type="match status" value="1"/>
</dbReference>
<dbReference type="CDD" id="cd16936">
    <property type="entry name" value="HATPase_RsbW-like"/>
    <property type="match status" value="1"/>
</dbReference>
<dbReference type="Gene3D" id="3.30.565.10">
    <property type="entry name" value="Histidine kinase-like ATPase, C-terminal domain"/>
    <property type="match status" value="1"/>
</dbReference>
<dbReference type="Proteomes" id="UP001055336">
    <property type="component" value="Chromosome"/>
</dbReference>
<keyword evidence="4" id="KW-1185">Reference proteome</keyword>
<evidence type="ECO:0000256" key="1">
    <source>
        <dbReference type="SAM" id="MobiDB-lite"/>
    </source>
</evidence>
<feature type="compositionally biased region" description="Basic residues" evidence="1">
    <location>
        <begin position="275"/>
        <end position="286"/>
    </location>
</feature>
<dbReference type="PROSITE" id="PS50801">
    <property type="entry name" value="STAS"/>
    <property type="match status" value="1"/>
</dbReference>
<dbReference type="SUPFAM" id="SSF52091">
    <property type="entry name" value="SpoIIaa-like"/>
    <property type="match status" value="1"/>
</dbReference>
<dbReference type="Pfam" id="PF01740">
    <property type="entry name" value="STAS"/>
    <property type="match status" value="1"/>
</dbReference>
<dbReference type="InterPro" id="IPR036513">
    <property type="entry name" value="STAS_dom_sf"/>
</dbReference>
<accession>A0ABY3VU30</accession>
<dbReference type="RefSeq" id="WP_240263321.1">
    <property type="nucleotide sequence ID" value="NZ_CP092488.2"/>
</dbReference>
<sequence length="286" mass="31119">MMLTSTTHARADATVVRLRGILNARTYSQVRDTVIKVAADRATAVIVDINSLEVADVESWAVFTSARWSVQQWPEVPMVLVTGDPLIRRRLVDLSVARYVPVYETLAEATEAINGGTCRYVHRAREHFDAYPCSVNSALIFVSEHLVAWSLRDRIPAASTVLTVFAENALTYASGGFDVRVEGTDDEVVIAVSDSSPALAVLRERPLGSSPAGLDIVSALCRRWGNTPTSTGKTVWARMGPGDSFGRIAEADDSGGVVEDQPEGVAFSRPDHRQSMAHRRRRPTAG</sequence>
<feature type="region of interest" description="Disordered" evidence="1">
    <location>
        <begin position="250"/>
        <end position="286"/>
    </location>
</feature>
<dbReference type="PANTHER" id="PTHR35526:SF3">
    <property type="entry name" value="ANTI-SIGMA-F FACTOR RSBW"/>
    <property type="match status" value="1"/>
</dbReference>
<evidence type="ECO:0000313" key="3">
    <source>
        <dbReference type="EMBL" id="UMB71572.1"/>
    </source>
</evidence>
<evidence type="ECO:0000313" key="4">
    <source>
        <dbReference type="Proteomes" id="UP001055336"/>
    </source>
</evidence>
<organism evidence="3 4">
    <name type="scientific">Mycobacterium paraterrae</name>
    <dbReference type="NCBI Taxonomy" id="577492"/>
    <lineage>
        <taxon>Bacteria</taxon>
        <taxon>Bacillati</taxon>
        <taxon>Actinomycetota</taxon>
        <taxon>Actinomycetes</taxon>
        <taxon>Mycobacteriales</taxon>
        <taxon>Mycobacteriaceae</taxon>
        <taxon>Mycobacterium</taxon>
    </lineage>
</organism>
<gene>
    <name evidence="3" type="ORF">MKK62_10200</name>
</gene>
<reference evidence="3" key="1">
    <citation type="submission" date="2022-08" db="EMBL/GenBank/DDBJ databases">
        <title>Whole genome sequencing of non-tuberculosis mycobacteria type-strains.</title>
        <authorList>
            <person name="Igarashi Y."/>
            <person name="Osugi A."/>
            <person name="Mitarai S."/>
        </authorList>
    </citation>
    <scope>NUCLEOTIDE SEQUENCE</scope>
    <source>
        <strain evidence="3">DSM 45127</strain>
    </source>
</reference>
<dbReference type="EMBL" id="CP092488">
    <property type="protein sequence ID" value="UMB71572.1"/>
    <property type="molecule type" value="Genomic_DNA"/>
</dbReference>